<evidence type="ECO:0000313" key="1">
    <source>
        <dbReference type="EMBL" id="CAK9041437.1"/>
    </source>
</evidence>
<proteinExistence type="predicted"/>
<reference evidence="1 2" key="1">
    <citation type="submission" date="2024-02" db="EMBL/GenBank/DDBJ databases">
        <authorList>
            <person name="Chen Y."/>
            <person name="Shah S."/>
            <person name="Dougan E. K."/>
            <person name="Thang M."/>
            <person name="Chan C."/>
        </authorList>
    </citation>
    <scope>NUCLEOTIDE SEQUENCE [LARGE SCALE GENOMIC DNA]</scope>
</reference>
<keyword evidence="2" id="KW-1185">Reference proteome</keyword>
<name>A0ABP0LSW4_9DINO</name>
<accession>A0ABP0LSW4</accession>
<evidence type="ECO:0000313" key="2">
    <source>
        <dbReference type="Proteomes" id="UP001642484"/>
    </source>
</evidence>
<dbReference type="EMBL" id="CAXAMN010013669">
    <property type="protein sequence ID" value="CAK9041437.1"/>
    <property type="molecule type" value="Genomic_DNA"/>
</dbReference>
<protein>
    <submittedName>
        <fullName evidence="1">Uncharacterized protein</fullName>
    </submittedName>
</protein>
<organism evidence="1 2">
    <name type="scientific">Durusdinium trenchii</name>
    <dbReference type="NCBI Taxonomy" id="1381693"/>
    <lineage>
        <taxon>Eukaryota</taxon>
        <taxon>Sar</taxon>
        <taxon>Alveolata</taxon>
        <taxon>Dinophyceae</taxon>
        <taxon>Suessiales</taxon>
        <taxon>Symbiodiniaceae</taxon>
        <taxon>Durusdinium</taxon>
    </lineage>
</organism>
<sequence length="115" mass="12716">MLSGGHIVRATCQFWVALWRRPQANGRANGSYRFPSESRRELPEGRQCVLLQGQVALNLTGGKDGEAGAAERADLRVLGELDEFKGKVFTIHPSQLICKMHQDATASCRFPSCAW</sequence>
<dbReference type="Proteomes" id="UP001642484">
    <property type="component" value="Unassembled WGS sequence"/>
</dbReference>
<gene>
    <name evidence="1" type="ORF">CCMP2556_LOCUS22209</name>
</gene>
<comment type="caution">
    <text evidence="1">The sequence shown here is derived from an EMBL/GenBank/DDBJ whole genome shotgun (WGS) entry which is preliminary data.</text>
</comment>